<sequence length="288" mass="32620">MNLKNQDNEESEWTWTVAPAIPLADGRIFVKLLAYDGEFPVSYVYEHPSVTKQGKLIYEVDLWLADMWLSNDETLYVSAEEGEIHTYKNGNWAVTQTPEDSILSSIWGVDSEHIFTSGEGIILRKEGNTWVYTTKDQKTYIDCVRGKSLNNIYAVGRGGLILHFDGAFWNRCDSPTNVNLNSVCSNNGNEFYVVGAEGIVLIGNQNQWKVLNFGDIDFVDVVEYRGKIYIAGLEKGLFCLDGENLILVKKEIHAVRLVSQNNYLCVSGDLSFYRFDGSDWESYTYHIG</sequence>
<evidence type="ECO:0000313" key="2">
    <source>
        <dbReference type="Proteomes" id="UP000195442"/>
    </source>
</evidence>
<dbReference type="InterPro" id="IPR011047">
    <property type="entry name" value="Quinoprotein_ADH-like_sf"/>
</dbReference>
<name>A0A1R4GYR2_9GAMM</name>
<dbReference type="EMBL" id="FUKJ01000006">
    <property type="protein sequence ID" value="SJM89136.1"/>
    <property type="molecule type" value="Genomic_DNA"/>
</dbReference>
<reference evidence="2" key="1">
    <citation type="submission" date="2017-02" db="EMBL/GenBank/DDBJ databases">
        <authorList>
            <person name="Daims H."/>
        </authorList>
    </citation>
    <scope>NUCLEOTIDE SEQUENCE [LARGE SCALE GENOMIC DNA]</scope>
</reference>
<dbReference type="Proteomes" id="UP000195442">
    <property type="component" value="Unassembled WGS sequence"/>
</dbReference>
<proteinExistence type="predicted"/>
<dbReference type="SUPFAM" id="SSF50998">
    <property type="entry name" value="Quinoprotein alcohol dehydrogenase-like"/>
    <property type="match status" value="1"/>
</dbReference>
<organism evidence="1 2">
    <name type="scientific">Crenothrix polyspora</name>
    <dbReference type="NCBI Taxonomy" id="360316"/>
    <lineage>
        <taxon>Bacteria</taxon>
        <taxon>Pseudomonadati</taxon>
        <taxon>Pseudomonadota</taxon>
        <taxon>Gammaproteobacteria</taxon>
        <taxon>Methylococcales</taxon>
        <taxon>Crenotrichaceae</taxon>
        <taxon>Crenothrix</taxon>
    </lineage>
</organism>
<accession>A0A1R4GYR2</accession>
<protein>
    <submittedName>
        <fullName evidence="1">Uncharacterized protein</fullName>
    </submittedName>
</protein>
<dbReference type="AlphaFoldDB" id="A0A1R4GYR2"/>
<keyword evidence="2" id="KW-1185">Reference proteome</keyword>
<gene>
    <name evidence="1" type="ORF">CRENPOLYSF2_1030015</name>
</gene>
<evidence type="ECO:0000313" key="1">
    <source>
        <dbReference type="EMBL" id="SJM89136.1"/>
    </source>
</evidence>